<dbReference type="Proteomes" id="UP000655287">
    <property type="component" value="Unassembled WGS sequence"/>
</dbReference>
<dbReference type="Pfam" id="PF04149">
    <property type="entry name" value="DUF397"/>
    <property type="match status" value="1"/>
</dbReference>
<comment type="caution">
    <text evidence="2">The sequence shown here is derived from an EMBL/GenBank/DDBJ whole genome shotgun (WGS) entry which is preliminary data.</text>
</comment>
<proteinExistence type="predicted"/>
<evidence type="ECO:0000313" key="2">
    <source>
        <dbReference type="EMBL" id="GII75205.1"/>
    </source>
</evidence>
<keyword evidence="3" id="KW-1185">Reference proteome</keyword>
<evidence type="ECO:0000259" key="1">
    <source>
        <dbReference type="Pfam" id="PF04149"/>
    </source>
</evidence>
<dbReference type="InterPro" id="IPR007278">
    <property type="entry name" value="DUF397"/>
</dbReference>
<organism evidence="2 3">
    <name type="scientific">Sphaerisporangium rufum</name>
    <dbReference type="NCBI Taxonomy" id="1381558"/>
    <lineage>
        <taxon>Bacteria</taxon>
        <taxon>Bacillati</taxon>
        <taxon>Actinomycetota</taxon>
        <taxon>Actinomycetes</taxon>
        <taxon>Streptosporangiales</taxon>
        <taxon>Streptosporangiaceae</taxon>
        <taxon>Sphaerisporangium</taxon>
    </lineage>
</organism>
<dbReference type="EMBL" id="BOOU01000003">
    <property type="protein sequence ID" value="GII75205.1"/>
    <property type="molecule type" value="Genomic_DNA"/>
</dbReference>
<name>A0A919QYK6_9ACTN</name>
<sequence>MTSQYVLRYSGLNWRAAGQCNNGTCVEVAELPDGGVGIRDNKAGDGPVLEFTLEEFRSFVQGVKAGEFDL</sequence>
<protein>
    <recommendedName>
        <fullName evidence="1">DUF397 domain-containing protein</fullName>
    </recommendedName>
</protein>
<dbReference type="AlphaFoldDB" id="A0A919QYK6"/>
<accession>A0A919QYK6</accession>
<reference evidence="2" key="1">
    <citation type="submission" date="2021-01" db="EMBL/GenBank/DDBJ databases">
        <title>Whole genome shotgun sequence of Sphaerisporangium rufum NBRC 109079.</title>
        <authorList>
            <person name="Komaki H."/>
            <person name="Tamura T."/>
        </authorList>
    </citation>
    <scope>NUCLEOTIDE SEQUENCE</scope>
    <source>
        <strain evidence="2">NBRC 109079</strain>
    </source>
</reference>
<gene>
    <name evidence="2" type="ORF">Sru01_01870</name>
</gene>
<evidence type="ECO:0000313" key="3">
    <source>
        <dbReference type="Proteomes" id="UP000655287"/>
    </source>
</evidence>
<dbReference type="RefSeq" id="WP_203981879.1">
    <property type="nucleotide sequence ID" value="NZ_BOOU01000003.1"/>
</dbReference>
<feature type="domain" description="DUF397" evidence="1">
    <location>
        <begin position="13"/>
        <end position="64"/>
    </location>
</feature>